<dbReference type="InterPro" id="IPR003593">
    <property type="entry name" value="AAA+_ATPase"/>
</dbReference>
<comment type="caution">
    <text evidence="8">The sequence shown here is derived from an EMBL/GenBank/DDBJ whole genome shotgun (WGS) entry which is preliminary data.</text>
</comment>
<dbReference type="Proteomes" id="UP000640426">
    <property type="component" value="Unassembled WGS sequence"/>
</dbReference>
<dbReference type="InterPro" id="IPR003439">
    <property type="entry name" value="ABC_transporter-like_ATP-bd"/>
</dbReference>
<sequence length="201" mass="20687">MSVGLVATGLGARRGGRTVFADLSFSLHPGEALLVTGPNGVGKSTLIRLCAGLLQPAAGTLDYTATPDRPPVALLAEAAALDGELPLGEALRFWARLDGRADAIDRVATALAEVDLAALSTVPVRLLSTGQRRRAALARVVASGALLWLLDEPANGLDAAATARLEVLVERHLEQGGMAIVATHLPLRLPGMRTLALGGVA</sequence>
<evidence type="ECO:0000256" key="2">
    <source>
        <dbReference type="ARBA" id="ARBA00022741"/>
    </source>
</evidence>
<evidence type="ECO:0000313" key="9">
    <source>
        <dbReference type="Proteomes" id="UP000640426"/>
    </source>
</evidence>
<dbReference type="Pfam" id="PF00005">
    <property type="entry name" value="ABC_tran"/>
    <property type="match status" value="1"/>
</dbReference>
<dbReference type="SMART" id="SM00382">
    <property type="entry name" value="AAA"/>
    <property type="match status" value="1"/>
</dbReference>
<dbReference type="PANTHER" id="PTHR43499">
    <property type="entry name" value="ABC TRANSPORTER I FAMILY MEMBER 1"/>
    <property type="match status" value="1"/>
</dbReference>
<dbReference type="PANTHER" id="PTHR43499:SF1">
    <property type="entry name" value="ABC TRANSPORTER I FAMILY MEMBER 1"/>
    <property type="match status" value="1"/>
</dbReference>
<keyword evidence="4 8" id="KW-0067">ATP-binding</keyword>
<gene>
    <name evidence="8" type="primary">ccmA</name>
    <name evidence="8" type="ORF">JAO74_14695</name>
</gene>
<keyword evidence="3" id="KW-0201">Cytochrome c-type biogenesis</keyword>
<dbReference type="InterPro" id="IPR005895">
    <property type="entry name" value="ABC_transptr_haem_export_CcmA"/>
</dbReference>
<dbReference type="InterPro" id="IPR027417">
    <property type="entry name" value="P-loop_NTPase"/>
</dbReference>
<evidence type="ECO:0000256" key="3">
    <source>
        <dbReference type="ARBA" id="ARBA00022748"/>
    </source>
</evidence>
<keyword evidence="6" id="KW-0472">Membrane</keyword>
<evidence type="ECO:0000256" key="4">
    <source>
        <dbReference type="ARBA" id="ARBA00022840"/>
    </source>
</evidence>
<dbReference type="GO" id="GO:0005524">
    <property type="term" value="F:ATP binding"/>
    <property type="evidence" value="ECO:0007669"/>
    <property type="project" value="UniProtKB-KW"/>
</dbReference>
<evidence type="ECO:0000259" key="7">
    <source>
        <dbReference type="PROSITE" id="PS50893"/>
    </source>
</evidence>
<feature type="domain" description="ABC transporter" evidence="7">
    <location>
        <begin position="5"/>
        <end position="200"/>
    </location>
</feature>
<dbReference type="PROSITE" id="PS50893">
    <property type="entry name" value="ABC_TRANSPORTER_2"/>
    <property type="match status" value="1"/>
</dbReference>
<dbReference type="RefSeq" id="WP_199039685.1">
    <property type="nucleotide sequence ID" value="NZ_JAELXS010000008.1"/>
</dbReference>
<dbReference type="SUPFAM" id="SSF52540">
    <property type="entry name" value="P-loop containing nucleoside triphosphate hydrolases"/>
    <property type="match status" value="1"/>
</dbReference>
<accession>A0ABS0XSM2</accession>
<keyword evidence="2" id="KW-0547">Nucleotide-binding</keyword>
<dbReference type="NCBIfam" id="TIGR01189">
    <property type="entry name" value="ccmA"/>
    <property type="match status" value="1"/>
</dbReference>
<reference evidence="9" key="1">
    <citation type="submission" date="2020-12" db="EMBL/GenBank/DDBJ databases">
        <title>Hymenobacter sp.</title>
        <authorList>
            <person name="Kim M.K."/>
        </authorList>
    </citation>
    <scope>NUCLEOTIDE SEQUENCE [LARGE SCALE GENOMIC DNA]</scope>
    <source>
        <strain evidence="9">BT553</strain>
    </source>
</reference>
<dbReference type="GO" id="GO:0016740">
    <property type="term" value="F:transferase activity"/>
    <property type="evidence" value="ECO:0007669"/>
    <property type="project" value="UniProtKB-KW"/>
</dbReference>
<dbReference type="Gene3D" id="3.40.50.300">
    <property type="entry name" value="P-loop containing nucleotide triphosphate hydrolases"/>
    <property type="match status" value="1"/>
</dbReference>
<keyword evidence="9" id="KW-1185">Reference proteome</keyword>
<organism evidence="8 9">
    <name type="scientific">Sphingomonas mollis</name>
    <dbReference type="NCBI Taxonomy" id="2795726"/>
    <lineage>
        <taxon>Bacteria</taxon>
        <taxon>Pseudomonadati</taxon>
        <taxon>Pseudomonadota</taxon>
        <taxon>Alphaproteobacteria</taxon>
        <taxon>Sphingomonadales</taxon>
        <taxon>Sphingomonadaceae</taxon>
        <taxon>Sphingomonas</taxon>
    </lineage>
</organism>
<keyword evidence="8" id="KW-0808">Transferase</keyword>
<evidence type="ECO:0000256" key="1">
    <source>
        <dbReference type="ARBA" id="ARBA00022448"/>
    </source>
</evidence>
<proteinExistence type="predicted"/>
<evidence type="ECO:0000313" key="8">
    <source>
        <dbReference type="EMBL" id="MBJ6123043.1"/>
    </source>
</evidence>
<keyword evidence="5" id="KW-1278">Translocase</keyword>
<dbReference type="EMBL" id="JAELXS010000008">
    <property type="protein sequence ID" value="MBJ6123043.1"/>
    <property type="molecule type" value="Genomic_DNA"/>
</dbReference>
<evidence type="ECO:0000256" key="6">
    <source>
        <dbReference type="ARBA" id="ARBA00023136"/>
    </source>
</evidence>
<evidence type="ECO:0000256" key="5">
    <source>
        <dbReference type="ARBA" id="ARBA00022967"/>
    </source>
</evidence>
<protein>
    <submittedName>
        <fullName evidence="8">Heme ABC exporter ATP-binding protein CcmA</fullName>
    </submittedName>
</protein>
<name>A0ABS0XSM2_9SPHN</name>
<keyword evidence="1" id="KW-0813">Transport</keyword>